<dbReference type="SMART" id="SM00318">
    <property type="entry name" value="SNc"/>
    <property type="match status" value="1"/>
</dbReference>
<dbReference type="Gene3D" id="2.40.50.90">
    <property type="match status" value="1"/>
</dbReference>
<dbReference type="EMBL" id="VWRR01000010">
    <property type="protein sequence ID" value="KAF6002441.1"/>
    <property type="molecule type" value="Genomic_DNA"/>
</dbReference>
<organism evidence="2 3">
    <name type="scientific">Cyanidiococcus yangmingshanensis</name>
    <dbReference type="NCBI Taxonomy" id="2690220"/>
    <lineage>
        <taxon>Eukaryota</taxon>
        <taxon>Rhodophyta</taxon>
        <taxon>Bangiophyceae</taxon>
        <taxon>Cyanidiales</taxon>
        <taxon>Cyanidiaceae</taxon>
        <taxon>Cyanidiococcus</taxon>
    </lineage>
</organism>
<feature type="domain" description="TNase-like" evidence="1">
    <location>
        <begin position="88"/>
        <end position="222"/>
    </location>
</feature>
<gene>
    <name evidence="2" type="ORF">F1559_002324</name>
</gene>
<evidence type="ECO:0000259" key="1">
    <source>
        <dbReference type="PROSITE" id="PS50830"/>
    </source>
</evidence>
<proteinExistence type="predicted"/>
<evidence type="ECO:0000313" key="2">
    <source>
        <dbReference type="EMBL" id="KAF6002441.1"/>
    </source>
</evidence>
<sequence>MPTLGPSFVLCWNDWRVLWWLRRIRVRRPLPVWVARVTLLSLMALHETLWVSRVPPATAAGTVSEPLVARNASGSRTSTQSFIQGHPRVVDGDTLVFGSTRVRLFGMDAFETKQVCRRPAKADRASSAFASKPSQVYACGREATQHLLDLIDSQPVECVPRGRDPFQRVVAVCSVSRAPGEAFDLGQAMVRDGWAVAFRKYGTDYVPDEEDARVNRRGVWAASSTDDGDESLPFEWPWQWRYEERREAQRRH</sequence>
<dbReference type="SUPFAM" id="SSF50199">
    <property type="entry name" value="Staphylococcal nuclease"/>
    <property type="match status" value="1"/>
</dbReference>
<name>A0A7J7IJG1_9RHOD</name>
<keyword evidence="3" id="KW-1185">Reference proteome</keyword>
<dbReference type="PROSITE" id="PS50830">
    <property type="entry name" value="TNASE_3"/>
    <property type="match status" value="1"/>
</dbReference>
<evidence type="ECO:0000313" key="3">
    <source>
        <dbReference type="Proteomes" id="UP000530660"/>
    </source>
</evidence>
<dbReference type="InterPro" id="IPR016071">
    <property type="entry name" value="Staphylococal_nuclease_OB-fold"/>
</dbReference>
<dbReference type="Proteomes" id="UP000530660">
    <property type="component" value="Unassembled WGS sequence"/>
</dbReference>
<dbReference type="AlphaFoldDB" id="A0A7J7IJG1"/>
<protein>
    <recommendedName>
        <fullName evidence="1">TNase-like domain-containing protein</fullName>
    </recommendedName>
</protein>
<reference evidence="2 3" key="1">
    <citation type="journal article" date="2020" name="J. Phycol.">
        <title>Comparative genome analysis reveals Cyanidiococcus gen. nov., a new extremophilic red algal genus sister to Cyanidioschyzon (Cyanidioschyzonaceae, Rhodophyta).</title>
        <authorList>
            <person name="Liu S.-L."/>
            <person name="Chiang Y.-R."/>
            <person name="Yoon H.S."/>
            <person name="Fu H.-Y."/>
        </authorList>
    </citation>
    <scope>NUCLEOTIDE SEQUENCE [LARGE SCALE GENOMIC DNA]</scope>
    <source>
        <strain evidence="2 3">THAL066</strain>
    </source>
</reference>
<dbReference type="OrthoDB" id="430293at2759"/>
<comment type="caution">
    <text evidence="2">The sequence shown here is derived from an EMBL/GenBank/DDBJ whole genome shotgun (WGS) entry which is preliminary data.</text>
</comment>
<accession>A0A7J7IJG1</accession>
<dbReference type="Pfam" id="PF00565">
    <property type="entry name" value="SNase"/>
    <property type="match status" value="1"/>
</dbReference>
<dbReference type="InterPro" id="IPR035437">
    <property type="entry name" value="SNase_OB-fold_sf"/>
</dbReference>